<evidence type="ECO:0000256" key="2">
    <source>
        <dbReference type="ARBA" id="ARBA00022679"/>
    </source>
</evidence>
<dbReference type="InterPro" id="IPR006131">
    <property type="entry name" value="Asp_carbamoyltransf_Asp/Orn-bd"/>
</dbReference>
<dbReference type="PRINTS" id="PR00102">
    <property type="entry name" value="OTCASE"/>
</dbReference>
<dbReference type="RefSeq" id="WP_075139259.1">
    <property type="nucleotide sequence ID" value="NZ_CP015994.1"/>
</dbReference>
<evidence type="ECO:0000313" key="8">
    <source>
        <dbReference type="Proteomes" id="UP000259762"/>
    </source>
</evidence>
<dbReference type="NCBIfam" id="NF001986">
    <property type="entry name" value="PRK00779.1"/>
    <property type="match status" value="1"/>
</dbReference>
<dbReference type="EC" id="2.1.3.3" evidence="3"/>
<evidence type="ECO:0000256" key="3">
    <source>
        <dbReference type="NCBIfam" id="TIGR00658"/>
    </source>
</evidence>
<organism evidence="7 8">
    <name type="scientific">Anaplasma ovis str. Haibei</name>
    <dbReference type="NCBI Taxonomy" id="1248439"/>
    <lineage>
        <taxon>Bacteria</taxon>
        <taxon>Pseudomonadati</taxon>
        <taxon>Pseudomonadota</taxon>
        <taxon>Alphaproteobacteria</taxon>
        <taxon>Rickettsiales</taxon>
        <taxon>Anaplasmataceae</taxon>
        <taxon>Anaplasma</taxon>
    </lineage>
</organism>
<gene>
    <name evidence="7" type="ORF">AOV_05005</name>
</gene>
<dbReference type="PANTHER" id="PTHR45753">
    <property type="entry name" value="ORNITHINE CARBAMOYLTRANSFERASE, MITOCHONDRIAL"/>
    <property type="match status" value="1"/>
</dbReference>
<reference evidence="7 8" key="2">
    <citation type="journal article" date="2019" name="BMC Genomics">
        <title>The Anaplasma ovis genome reveals a high proportion of pseudogenes.</title>
        <authorList>
            <person name="Liu Z."/>
            <person name="Peasley A.M."/>
            <person name="Yang J."/>
            <person name="Li Y."/>
            <person name="Guan G."/>
            <person name="Luo J."/>
            <person name="Yin H."/>
            <person name="Brayton K.A."/>
        </authorList>
    </citation>
    <scope>NUCLEOTIDE SEQUENCE [LARGE SCALE GENOMIC DNA]</scope>
    <source>
        <strain evidence="7 8">Haibei</strain>
    </source>
</reference>
<dbReference type="InterPro" id="IPR006132">
    <property type="entry name" value="Asp/Orn_carbamoyltranf_P-bd"/>
</dbReference>
<dbReference type="Gene3D" id="3.40.50.1370">
    <property type="entry name" value="Aspartate/ornithine carbamoyltransferase"/>
    <property type="match status" value="2"/>
</dbReference>
<dbReference type="GO" id="GO:0016597">
    <property type="term" value="F:amino acid binding"/>
    <property type="evidence" value="ECO:0007669"/>
    <property type="project" value="InterPro"/>
</dbReference>
<keyword evidence="2 4" id="KW-0808">Transferase</keyword>
<dbReference type="InterPro" id="IPR006130">
    <property type="entry name" value="Asp/Orn_carbamoylTrfase"/>
</dbReference>
<sequence>MGIAGTGVRSFIDISCCSSANIRSILDFGLEIKTAPDKLADALVGKNIAMVFCQPSTRTRVSFEVGINQMGGRAVILRESEMQLHRGEPVRDTAMVLSQYVDLIVLRIVSHATLLEMELHSSVPVVNALTKESHPCQVLADILTYEAIKGHTISGQTVAWVGSDTNVLNSWVQAAAALKFRLVISVPPQCLDNMAQKIAAAQREGADIAYEPEPARAVPDADIVTTDSWHSMGTTEPTNLDALRDYQVNESLMALAKPGHMFLHCMPAYIGQEVSEAVLYGPSSYIAEEAGNKLHIQKAILAWCFGLL</sequence>
<dbReference type="SUPFAM" id="SSF53671">
    <property type="entry name" value="Aspartate/ornithine carbamoyltransferase"/>
    <property type="match status" value="1"/>
</dbReference>
<dbReference type="EMBL" id="CP015994">
    <property type="protein sequence ID" value="ASI48086.1"/>
    <property type="molecule type" value="Genomic_DNA"/>
</dbReference>
<reference evidence="8" key="1">
    <citation type="submission" date="2018-06" db="EMBL/GenBank/DDBJ databases">
        <title>The Anaplasma ovis genome reveals a high proportion of pseudogenes.</title>
        <authorList>
            <person name="Liu Z."/>
            <person name="Peasley A.M."/>
            <person name="Yang J."/>
            <person name="Li Y."/>
            <person name="Guan G."/>
            <person name="Luo J."/>
            <person name="Yin H."/>
            <person name="Brayton K.A."/>
        </authorList>
    </citation>
    <scope>NUCLEOTIDE SEQUENCE [LARGE SCALE GENOMIC DNA]</scope>
    <source>
        <strain evidence="8">Haibei</strain>
    </source>
</reference>
<dbReference type="OrthoDB" id="9802587at2"/>
<protein>
    <recommendedName>
        <fullName evidence="3">Ornithine carbamoyltransferase</fullName>
        <ecNumber evidence="3">2.1.3.3</ecNumber>
    </recommendedName>
</protein>
<dbReference type="InterPro" id="IPR036901">
    <property type="entry name" value="Asp/Orn_carbamoylTrfase_sf"/>
</dbReference>
<dbReference type="Pfam" id="PF00185">
    <property type="entry name" value="OTCace"/>
    <property type="match status" value="1"/>
</dbReference>
<dbReference type="PANTHER" id="PTHR45753:SF3">
    <property type="entry name" value="ORNITHINE TRANSCARBAMYLASE, MITOCHONDRIAL"/>
    <property type="match status" value="1"/>
</dbReference>
<dbReference type="NCBIfam" id="TIGR00658">
    <property type="entry name" value="orni_carb_tr"/>
    <property type="match status" value="1"/>
</dbReference>
<comment type="function">
    <text evidence="1">Reversibly catalyzes the transfer of the carbamoyl group from carbamoyl phosphate (CP) to the N(epsilon) atom of ornithine (ORN) to produce L-citrulline.</text>
</comment>
<evidence type="ECO:0000256" key="4">
    <source>
        <dbReference type="RuleBase" id="RU003634"/>
    </source>
</evidence>
<accession>A0A2Z2LCD4</accession>
<evidence type="ECO:0000259" key="5">
    <source>
        <dbReference type="Pfam" id="PF00185"/>
    </source>
</evidence>
<dbReference type="GO" id="GO:0004585">
    <property type="term" value="F:ornithine carbamoyltransferase activity"/>
    <property type="evidence" value="ECO:0007669"/>
    <property type="project" value="UniProtKB-UniRule"/>
</dbReference>
<dbReference type="InterPro" id="IPR002292">
    <property type="entry name" value="Orn/put_carbamltrans"/>
</dbReference>
<dbReference type="GO" id="GO:0042450">
    <property type="term" value="P:L-arginine biosynthetic process via ornithine"/>
    <property type="evidence" value="ECO:0007669"/>
    <property type="project" value="UniProtKB-UniRule"/>
</dbReference>
<dbReference type="Proteomes" id="UP000259762">
    <property type="component" value="Chromosome"/>
</dbReference>
<evidence type="ECO:0000259" key="6">
    <source>
        <dbReference type="Pfam" id="PF02729"/>
    </source>
</evidence>
<evidence type="ECO:0000256" key="1">
    <source>
        <dbReference type="ARBA" id="ARBA00003822"/>
    </source>
</evidence>
<name>A0A2Z2LCD4_9RICK</name>
<dbReference type="AlphaFoldDB" id="A0A2Z2LCD4"/>
<dbReference type="Pfam" id="PF02729">
    <property type="entry name" value="OTCace_N"/>
    <property type="match status" value="1"/>
</dbReference>
<keyword evidence="8" id="KW-1185">Reference proteome</keyword>
<evidence type="ECO:0000313" key="7">
    <source>
        <dbReference type="EMBL" id="ASI48086.1"/>
    </source>
</evidence>
<feature type="domain" description="Aspartate/ornithine carbamoyltransferase Asp/Orn-binding" evidence="5">
    <location>
        <begin position="155"/>
        <end position="304"/>
    </location>
</feature>
<dbReference type="GO" id="GO:0019240">
    <property type="term" value="P:citrulline biosynthetic process"/>
    <property type="evidence" value="ECO:0007669"/>
    <property type="project" value="TreeGrafter"/>
</dbReference>
<dbReference type="PRINTS" id="PR00100">
    <property type="entry name" value="AOTCASE"/>
</dbReference>
<feature type="domain" description="Aspartate/ornithine carbamoyltransferase carbamoyl-P binding" evidence="6">
    <location>
        <begin position="9"/>
        <end position="145"/>
    </location>
</feature>
<dbReference type="KEGG" id="aoh:AOV_05005"/>
<comment type="similarity">
    <text evidence="4">Belongs to the aspartate/ornithine carbamoyltransferase superfamily.</text>
</comment>
<proteinExistence type="inferred from homology"/>